<dbReference type="FunFam" id="3.30.160.60:FF:000634">
    <property type="entry name" value="Zinc finger X-chromosomal protein"/>
    <property type="match status" value="1"/>
</dbReference>
<keyword evidence="3" id="KW-0677">Repeat</keyword>
<dbReference type="Pfam" id="PF00096">
    <property type="entry name" value="zf-C2H2"/>
    <property type="match status" value="1"/>
</dbReference>
<reference evidence="9" key="1">
    <citation type="submission" date="2014-12" db="EMBL/GenBank/DDBJ databases">
        <title>Parallel Evolution in Life History Adaptation Evident in the Tissue-Specific Poeciliopsis prolifica transcriptome.</title>
        <authorList>
            <person name="Jue N.K."/>
            <person name="Foley R.J."/>
            <person name="Obergfell C."/>
            <person name="Reznick D.N."/>
            <person name="O'Neill R.J."/>
            <person name="O'Neill M.J."/>
        </authorList>
    </citation>
    <scope>NUCLEOTIDE SEQUENCE</scope>
</reference>
<comment type="subcellular location">
    <subcellularLocation>
        <location evidence="1">Nucleus</location>
    </subcellularLocation>
</comment>
<evidence type="ECO:0000256" key="7">
    <source>
        <dbReference type="PROSITE-ProRule" id="PRU00042"/>
    </source>
</evidence>
<dbReference type="AlphaFoldDB" id="A0A0S7END8"/>
<dbReference type="InterPro" id="IPR050331">
    <property type="entry name" value="Zinc_finger"/>
</dbReference>
<dbReference type="SUPFAM" id="SSF57667">
    <property type="entry name" value="beta-beta-alpha zinc fingers"/>
    <property type="match status" value="2"/>
</dbReference>
<dbReference type="InterPro" id="IPR013087">
    <property type="entry name" value="Znf_C2H2_type"/>
</dbReference>
<keyword evidence="2" id="KW-0479">Metal-binding</keyword>
<dbReference type="PANTHER" id="PTHR16515">
    <property type="entry name" value="PR DOMAIN ZINC FINGER PROTEIN"/>
    <property type="match status" value="1"/>
</dbReference>
<evidence type="ECO:0000256" key="5">
    <source>
        <dbReference type="ARBA" id="ARBA00022833"/>
    </source>
</evidence>
<keyword evidence="5" id="KW-0862">Zinc</keyword>
<evidence type="ECO:0000256" key="2">
    <source>
        <dbReference type="ARBA" id="ARBA00022723"/>
    </source>
</evidence>
<dbReference type="SMART" id="SM00355">
    <property type="entry name" value="ZnF_C2H2"/>
    <property type="match status" value="2"/>
</dbReference>
<evidence type="ECO:0000256" key="6">
    <source>
        <dbReference type="ARBA" id="ARBA00023242"/>
    </source>
</evidence>
<dbReference type="InterPro" id="IPR036236">
    <property type="entry name" value="Znf_C2H2_sf"/>
</dbReference>
<feature type="non-terminal residue" evidence="9">
    <location>
        <position position="1"/>
    </location>
</feature>
<dbReference type="EMBL" id="GBYX01474880">
    <property type="protein sequence ID" value="JAO06790.1"/>
    <property type="molecule type" value="Transcribed_RNA"/>
</dbReference>
<proteinExistence type="predicted"/>
<evidence type="ECO:0000313" key="9">
    <source>
        <dbReference type="EMBL" id="JAO06790.1"/>
    </source>
</evidence>
<protein>
    <submittedName>
        <fullName evidence="9">ZN274</fullName>
    </submittedName>
</protein>
<name>A0A0S7END8_9TELE</name>
<evidence type="ECO:0000256" key="3">
    <source>
        <dbReference type="ARBA" id="ARBA00022737"/>
    </source>
</evidence>
<dbReference type="PANTHER" id="PTHR16515:SF49">
    <property type="entry name" value="GASTRULA ZINC FINGER PROTEIN XLCGF49.1-LIKE-RELATED"/>
    <property type="match status" value="1"/>
</dbReference>
<gene>
    <name evidence="9" type="primary">ZN274</name>
</gene>
<sequence>TDDVNIHMRIHTVEKPFLCEICGKRFYQKSYLSQHSQTHTAKTFPGVICGRPLKSKPNFLFHMRTHACVKPFSGGKCGKSFTTVHMIEHKAHEGIIISINILSNLLCESTVIIAG</sequence>
<dbReference type="GO" id="GO:0010468">
    <property type="term" value="P:regulation of gene expression"/>
    <property type="evidence" value="ECO:0007669"/>
    <property type="project" value="TreeGrafter"/>
</dbReference>
<dbReference type="PROSITE" id="PS00028">
    <property type="entry name" value="ZINC_FINGER_C2H2_1"/>
    <property type="match status" value="1"/>
</dbReference>
<feature type="domain" description="C2H2-type" evidence="8">
    <location>
        <begin position="17"/>
        <end position="44"/>
    </location>
</feature>
<evidence type="ECO:0000259" key="8">
    <source>
        <dbReference type="PROSITE" id="PS50157"/>
    </source>
</evidence>
<accession>A0A0S7END8</accession>
<evidence type="ECO:0000256" key="4">
    <source>
        <dbReference type="ARBA" id="ARBA00022771"/>
    </source>
</evidence>
<dbReference type="GO" id="GO:0005634">
    <property type="term" value="C:nucleus"/>
    <property type="evidence" value="ECO:0007669"/>
    <property type="project" value="UniProtKB-SubCell"/>
</dbReference>
<dbReference type="GO" id="GO:0008270">
    <property type="term" value="F:zinc ion binding"/>
    <property type="evidence" value="ECO:0007669"/>
    <property type="project" value="UniProtKB-KW"/>
</dbReference>
<evidence type="ECO:0000256" key="1">
    <source>
        <dbReference type="ARBA" id="ARBA00004123"/>
    </source>
</evidence>
<dbReference type="Gene3D" id="3.30.160.60">
    <property type="entry name" value="Classic Zinc Finger"/>
    <property type="match status" value="2"/>
</dbReference>
<dbReference type="PROSITE" id="PS50157">
    <property type="entry name" value="ZINC_FINGER_C2H2_2"/>
    <property type="match status" value="1"/>
</dbReference>
<organism evidence="9">
    <name type="scientific">Poeciliopsis prolifica</name>
    <name type="common">blackstripe livebearer</name>
    <dbReference type="NCBI Taxonomy" id="188132"/>
    <lineage>
        <taxon>Eukaryota</taxon>
        <taxon>Metazoa</taxon>
        <taxon>Chordata</taxon>
        <taxon>Craniata</taxon>
        <taxon>Vertebrata</taxon>
        <taxon>Euteleostomi</taxon>
        <taxon>Actinopterygii</taxon>
        <taxon>Neopterygii</taxon>
        <taxon>Teleostei</taxon>
        <taxon>Neoteleostei</taxon>
        <taxon>Acanthomorphata</taxon>
        <taxon>Ovalentaria</taxon>
        <taxon>Atherinomorphae</taxon>
        <taxon>Cyprinodontiformes</taxon>
        <taxon>Poeciliidae</taxon>
        <taxon>Poeciliinae</taxon>
        <taxon>Poeciliopsis</taxon>
    </lineage>
</organism>
<keyword evidence="6" id="KW-0539">Nucleus</keyword>
<keyword evidence="4 7" id="KW-0863">Zinc-finger</keyword>